<sequence length="492" mass="55205">MQVRGEYHVLFHGAREELEGLAAAARTQLESLPDAAGDEYRHFPDRVAGAVEQARNKPGSEPATIRLDLNEDYAGIYGDLLKGMKQKRPGLAVAAVAEYGYDEGRGWGTYYAPSGSAALEMYYDADSQPFPEEAWIPQGWRKPGGAPNARMEGTITPMGAWGEAELDRLRRTLCGDAFWAALGYGPAEPGAVPCREERGTFAFAAGGPLDGEQTLEFLEDSLSAYRTEREEAYAALCRTMRERRLLLHLEMTGCTKPNRFWEYSDESKYHYLISSDGRGLRAYLTWCGTCRWKARGGESGTDVAPYLYQSLTMERMGDLEGPQAYLVRRAIDAFVREHPVPEDFFGRGFDPDIYEMEFEECMDAGDEDAIRELCGPGAWKYLLEHEEELTGRIQEALEQGEELERPVPTRAVPGQFDNRFAGRRFYVDGEDLEGYTREQVRKLVLSFAGRLSDAPGEADYFVCGREVGAPFLEGLHANVTFLTPDYFEDMTR</sequence>
<organism evidence="2 3">
    <name type="scientific">Candidatus Flavonifractor intestinipullorum</name>
    <dbReference type="NCBI Taxonomy" id="2838587"/>
    <lineage>
        <taxon>Bacteria</taxon>
        <taxon>Bacillati</taxon>
        <taxon>Bacillota</taxon>
        <taxon>Clostridia</taxon>
        <taxon>Eubacteriales</taxon>
        <taxon>Oscillospiraceae</taxon>
        <taxon>Flavonifractor</taxon>
    </lineage>
</organism>
<gene>
    <name evidence="2" type="ORF">H9714_01305</name>
</gene>
<proteinExistence type="predicted"/>
<dbReference type="InterPro" id="IPR001357">
    <property type="entry name" value="BRCT_dom"/>
</dbReference>
<accession>A0A9D2MA55</accession>
<evidence type="ECO:0000313" key="3">
    <source>
        <dbReference type="Proteomes" id="UP000824208"/>
    </source>
</evidence>
<dbReference type="AlphaFoldDB" id="A0A9D2MA55"/>
<feature type="domain" description="BRCT" evidence="1">
    <location>
        <begin position="415"/>
        <end position="492"/>
    </location>
</feature>
<comment type="caution">
    <text evidence="2">The sequence shown here is derived from an EMBL/GenBank/DDBJ whole genome shotgun (WGS) entry which is preliminary data.</text>
</comment>
<name>A0A9D2MA55_9FIRM</name>
<evidence type="ECO:0000259" key="1">
    <source>
        <dbReference type="PROSITE" id="PS50172"/>
    </source>
</evidence>
<dbReference type="Proteomes" id="UP000824208">
    <property type="component" value="Unassembled WGS sequence"/>
</dbReference>
<reference evidence="2" key="1">
    <citation type="journal article" date="2021" name="PeerJ">
        <title>Extensive microbial diversity within the chicken gut microbiome revealed by metagenomics and culture.</title>
        <authorList>
            <person name="Gilroy R."/>
            <person name="Ravi A."/>
            <person name="Getino M."/>
            <person name="Pursley I."/>
            <person name="Horton D.L."/>
            <person name="Alikhan N.F."/>
            <person name="Baker D."/>
            <person name="Gharbi K."/>
            <person name="Hall N."/>
            <person name="Watson M."/>
            <person name="Adriaenssens E.M."/>
            <person name="Foster-Nyarko E."/>
            <person name="Jarju S."/>
            <person name="Secka A."/>
            <person name="Antonio M."/>
            <person name="Oren A."/>
            <person name="Chaudhuri R.R."/>
            <person name="La Ragione R."/>
            <person name="Hildebrand F."/>
            <person name="Pallen M.J."/>
        </authorList>
    </citation>
    <scope>NUCLEOTIDE SEQUENCE</scope>
    <source>
        <strain evidence="2">CHK189-11263</strain>
    </source>
</reference>
<evidence type="ECO:0000313" key="2">
    <source>
        <dbReference type="EMBL" id="HJB56169.1"/>
    </source>
</evidence>
<dbReference type="PROSITE" id="PS50172">
    <property type="entry name" value="BRCT"/>
    <property type="match status" value="1"/>
</dbReference>
<protein>
    <recommendedName>
        <fullName evidence="1">BRCT domain-containing protein</fullName>
    </recommendedName>
</protein>
<reference evidence="2" key="2">
    <citation type="submission" date="2021-04" db="EMBL/GenBank/DDBJ databases">
        <authorList>
            <person name="Gilroy R."/>
        </authorList>
    </citation>
    <scope>NUCLEOTIDE SEQUENCE</scope>
    <source>
        <strain evidence="2">CHK189-11263</strain>
    </source>
</reference>
<dbReference type="EMBL" id="DWYC01000014">
    <property type="protein sequence ID" value="HJB56169.1"/>
    <property type="molecule type" value="Genomic_DNA"/>
</dbReference>